<sequence>MATKKGLVESLVMRLTPTVFSPPDDDAPASSPPRLQAAVALTARHAAATATARRVIEWEEVRIMPVPFRELLTTLSGPCLVR</sequence>
<name>A0ABQ6JGD4_9ACTN</name>
<evidence type="ECO:0000313" key="2">
    <source>
        <dbReference type="Proteomes" id="UP001157017"/>
    </source>
</evidence>
<organism evidence="1 2">
    <name type="scientific">Angustibacter aerolatus</name>
    <dbReference type="NCBI Taxonomy" id="1162965"/>
    <lineage>
        <taxon>Bacteria</taxon>
        <taxon>Bacillati</taxon>
        <taxon>Actinomycetota</taxon>
        <taxon>Actinomycetes</taxon>
        <taxon>Kineosporiales</taxon>
        <taxon>Kineosporiaceae</taxon>
    </lineage>
</organism>
<proteinExistence type="predicted"/>
<comment type="caution">
    <text evidence="1">The sequence shown here is derived from an EMBL/GenBank/DDBJ whole genome shotgun (WGS) entry which is preliminary data.</text>
</comment>
<dbReference type="Proteomes" id="UP001157017">
    <property type="component" value="Unassembled WGS sequence"/>
</dbReference>
<reference evidence="2" key="1">
    <citation type="journal article" date="2019" name="Int. J. Syst. Evol. Microbiol.">
        <title>The Global Catalogue of Microorganisms (GCM) 10K type strain sequencing project: providing services to taxonomists for standard genome sequencing and annotation.</title>
        <authorList>
            <consortium name="The Broad Institute Genomics Platform"/>
            <consortium name="The Broad Institute Genome Sequencing Center for Infectious Disease"/>
            <person name="Wu L."/>
            <person name="Ma J."/>
        </authorList>
    </citation>
    <scope>NUCLEOTIDE SEQUENCE [LARGE SCALE GENOMIC DNA]</scope>
    <source>
        <strain evidence="2">NBRC 108730</strain>
    </source>
</reference>
<dbReference type="EMBL" id="BSUZ01000001">
    <property type="protein sequence ID" value="GMA86849.1"/>
    <property type="molecule type" value="Genomic_DNA"/>
</dbReference>
<keyword evidence="2" id="KW-1185">Reference proteome</keyword>
<evidence type="ECO:0000313" key="1">
    <source>
        <dbReference type="EMBL" id="GMA86849.1"/>
    </source>
</evidence>
<protein>
    <submittedName>
        <fullName evidence="1">Uncharacterized protein</fullName>
    </submittedName>
</protein>
<gene>
    <name evidence="1" type="ORF">GCM10025868_20990</name>
</gene>
<accession>A0ABQ6JGD4</accession>